<proteinExistence type="predicted"/>
<evidence type="ECO:0000313" key="2">
    <source>
        <dbReference type="Proteomes" id="UP001302120"/>
    </source>
</evidence>
<comment type="caution">
    <text evidence="1">The sequence shown here is derived from an EMBL/GenBank/DDBJ whole genome shotgun (WGS) entry which is preliminary data.</text>
</comment>
<reference evidence="1 2" key="1">
    <citation type="submission" date="2023-12" db="EMBL/GenBank/DDBJ databases">
        <title>Baltic Sea Cyanobacteria.</title>
        <authorList>
            <person name="Delbaje E."/>
            <person name="Fewer D.P."/>
            <person name="Shishido T.K."/>
        </authorList>
    </citation>
    <scope>NUCLEOTIDE SEQUENCE [LARGE SCALE GENOMIC DNA]</scope>
    <source>
        <strain evidence="1 2">UHCC-0300</strain>
    </source>
</reference>
<protein>
    <submittedName>
        <fullName evidence="1">Uncharacterized protein</fullName>
    </submittedName>
</protein>
<sequence length="59" mass="7129">MTMENNTIPPIDYAPLELQEELINMHKLKTEKLLEIVKGEFPEIQKESQRMFEKFLMYK</sequence>
<dbReference type="Proteomes" id="UP001302120">
    <property type="component" value="Unassembled WGS sequence"/>
</dbReference>
<dbReference type="RefSeq" id="WP_323198013.1">
    <property type="nucleotide sequence ID" value="NZ_JAYGHG010000057.1"/>
</dbReference>
<gene>
    <name evidence="1" type="ORF">VB620_20535</name>
</gene>
<accession>A0ABU5UJG8</accession>
<evidence type="ECO:0000313" key="1">
    <source>
        <dbReference type="EMBL" id="MEA5583717.1"/>
    </source>
</evidence>
<organism evidence="1 2">
    <name type="scientific">Nodularia harveyana UHCC-0300</name>
    <dbReference type="NCBI Taxonomy" id="2974287"/>
    <lineage>
        <taxon>Bacteria</taxon>
        <taxon>Bacillati</taxon>
        <taxon>Cyanobacteriota</taxon>
        <taxon>Cyanophyceae</taxon>
        <taxon>Nostocales</taxon>
        <taxon>Nodulariaceae</taxon>
        <taxon>Nodularia</taxon>
    </lineage>
</organism>
<keyword evidence="2" id="KW-1185">Reference proteome</keyword>
<name>A0ABU5UJG8_9CYAN</name>
<dbReference type="EMBL" id="JAYGHG010000057">
    <property type="protein sequence ID" value="MEA5583717.1"/>
    <property type="molecule type" value="Genomic_DNA"/>
</dbReference>